<dbReference type="Proteomes" id="UP000092445">
    <property type="component" value="Unassembled WGS sequence"/>
</dbReference>
<dbReference type="AlphaFoldDB" id="A0A1B0A1E7"/>
<evidence type="ECO:0000313" key="3">
    <source>
        <dbReference type="Proteomes" id="UP000092445"/>
    </source>
</evidence>
<proteinExistence type="predicted"/>
<sequence length="137" mass="16421">MHTTANKLNEIAIISESLQFLQVVEKGARPRSTLKIDLNDLFIEENQKVLNSYIFFKNPVNQNKEKENSIFDQERHQREKEKKTQKKKTKCYLKSYTPFRYYRLSFTNPQLIYRLKSFGMIYNVFLLLNPSYLNLSK</sequence>
<keyword evidence="3" id="KW-1185">Reference proteome</keyword>
<protein>
    <submittedName>
        <fullName evidence="2">Uncharacterized protein</fullName>
    </submittedName>
</protein>
<reference evidence="2" key="2">
    <citation type="submission" date="2020-05" db="UniProtKB">
        <authorList>
            <consortium name="EnsemblMetazoa"/>
        </authorList>
    </citation>
    <scope>IDENTIFICATION</scope>
    <source>
        <strain evidence="2">IAEA</strain>
    </source>
</reference>
<dbReference type="EnsemblMetazoa" id="GPAI031470-RA">
    <property type="protein sequence ID" value="GPAI031470-PA"/>
    <property type="gene ID" value="GPAI031470"/>
</dbReference>
<dbReference type="VEuPathDB" id="VectorBase:GPAI031470"/>
<evidence type="ECO:0000313" key="2">
    <source>
        <dbReference type="EnsemblMetazoa" id="GPAI031470-PA"/>
    </source>
</evidence>
<evidence type="ECO:0000256" key="1">
    <source>
        <dbReference type="SAM" id="MobiDB-lite"/>
    </source>
</evidence>
<organism evidence="2 3">
    <name type="scientific">Glossina pallidipes</name>
    <name type="common">Tsetse fly</name>
    <dbReference type="NCBI Taxonomy" id="7398"/>
    <lineage>
        <taxon>Eukaryota</taxon>
        <taxon>Metazoa</taxon>
        <taxon>Ecdysozoa</taxon>
        <taxon>Arthropoda</taxon>
        <taxon>Hexapoda</taxon>
        <taxon>Insecta</taxon>
        <taxon>Pterygota</taxon>
        <taxon>Neoptera</taxon>
        <taxon>Endopterygota</taxon>
        <taxon>Diptera</taxon>
        <taxon>Brachycera</taxon>
        <taxon>Muscomorpha</taxon>
        <taxon>Hippoboscoidea</taxon>
        <taxon>Glossinidae</taxon>
        <taxon>Glossina</taxon>
    </lineage>
</organism>
<name>A0A1B0A1E7_GLOPL</name>
<accession>A0A1B0A1E7</accession>
<feature type="compositionally biased region" description="Basic and acidic residues" evidence="1">
    <location>
        <begin position="66"/>
        <end position="82"/>
    </location>
</feature>
<reference evidence="3" key="1">
    <citation type="submission" date="2014-03" db="EMBL/GenBank/DDBJ databases">
        <authorList>
            <person name="Aksoy S."/>
            <person name="Warren W."/>
            <person name="Wilson R.K."/>
        </authorList>
    </citation>
    <scope>NUCLEOTIDE SEQUENCE [LARGE SCALE GENOMIC DNA]</scope>
    <source>
        <strain evidence="3">IAEA</strain>
    </source>
</reference>
<feature type="region of interest" description="Disordered" evidence="1">
    <location>
        <begin position="66"/>
        <end position="87"/>
    </location>
</feature>